<comment type="caution">
    <text evidence="1">The sequence shown here is derived from an EMBL/GenBank/DDBJ whole genome shotgun (WGS) entry which is preliminary data.</text>
</comment>
<evidence type="ECO:0000313" key="1">
    <source>
        <dbReference type="EMBL" id="GAI72079.1"/>
    </source>
</evidence>
<sequence length="44" mass="4504">MSNHNRIVIIRIVASTLLGLMALGGGAALASRGIDVPAMWWGGG</sequence>
<organism evidence="1">
    <name type="scientific">marine sediment metagenome</name>
    <dbReference type="NCBI Taxonomy" id="412755"/>
    <lineage>
        <taxon>unclassified sequences</taxon>
        <taxon>metagenomes</taxon>
        <taxon>ecological metagenomes</taxon>
    </lineage>
</organism>
<reference evidence="1" key="1">
    <citation type="journal article" date="2014" name="Front. Microbiol.">
        <title>High frequency of phylogenetically diverse reductive dehalogenase-homologous genes in deep subseafloor sedimentary metagenomes.</title>
        <authorList>
            <person name="Kawai M."/>
            <person name="Futagami T."/>
            <person name="Toyoda A."/>
            <person name="Takaki Y."/>
            <person name="Nishi S."/>
            <person name="Hori S."/>
            <person name="Arai W."/>
            <person name="Tsubouchi T."/>
            <person name="Morono Y."/>
            <person name="Uchiyama I."/>
            <person name="Ito T."/>
            <person name="Fujiyama A."/>
            <person name="Inagaki F."/>
            <person name="Takami H."/>
        </authorList>
    </citation>
    <scope>NUCLEOTIDE SEQUENCE</scope>
    <source>
        <strain evidence="1">Expedition CK06-06</strain>
    </source>
</reference>
<proteinExistence type="predicted"/>
<gene>
    <name evidence="1" type="ORF">S12H4_03738</name>
</gene>
<protein>
    <submittedName>
        <fullName evidence="1">Uncharacterized protein</fullName>
    </submittedName>
</protein>
<dbReference type="AlphaFoldDB" id="X1SWA4"/>
<name>X1SWA4_9ZZZZ</name>
<accession>X1SWA4</accession>
<feature type="non-terminal residue" evidence="1">
    <location>
        <position position="44"/>
    </location>
</feature>
<dbReference type="EMBL" id="BARW01001083">
    <property type="protein sequence ID" value="GAI72079.1"/>
    <property type="molecule type" value="Genomic_DNA"/>
</dbReference>